<evidence type="ECO:0000256" key="5">
    <source>
        <dbReference type="ARBA" id="ARBA00022737"/>
    </source>
</evidence>
<protein>
    <recommendedName>
        <fullName evidence="3">protein disulfide-isomerase</fullName>
        <ecNumber evidence="3">5.3.4.1</ecNumber>
    </recommendedName>
</protein>
<evidence type="ECO:0000313" key="14">
    <source>
        <dbReference type="Proteomes" id="UP000594262"/>
    </source>
</evidence>
<dbReference type="AlphaFoldDB" id="A0A069DN67"/>
<dbReference type="InterPro" id="IPR036249">
    <property type="entry name" value="Thioredoxin-like_sf"/>
</dbReference>
<evidence type="ECO:0000256" key="3">
    <source>
        <dbReference type="ARBA" id="ARBA00012723"/>
    </source>
</evidence>
<reference evidence="12" key="1">
    <citation type="journal article" date="2014" name="PLoS Genet.">
        <title>Differential Responses to Wnt and PCP Disruption Predict Expression and Developmental Function of Conserved and Novel Genes in a Cnidarian.</title>
        <authorList>
            <person name="Lapebie P."/>
            <person name="Ruggiero A."/>
            <person name="Barreau C."/>
            <person name="Chevalier S."/>
            <person name="Chang P."/>
            <person name="Dru P."/>
            <person name="Houliston E."/>
            <person name="Momose T."/>
        </authorList>
    </citation>
    <scope>NUCLEOTIDE SEQUENCE</scope>
</reference>
<accession>A0A069DN67</accession>
<dbReference type="FunFam" id="3.40.30.10:FF:000032">
    <property type="entry name" value="Protein disulfide-isomerase A6 homolog"/>
    <property type="match status" value="1"/>
</dbReference>
<dbReference type="InterPro" id="IPR013766">
    <property type="entry name" value="Thioredoxin_domain"/>
</dbReference>
<dbReference type="OrthoDB" id="427280at2759"/>
<dbReference type="PANTHER" id="PTHR45672">
    <property type="entry name" value="PROTEIN DISULFIDE-ISOMERASE C17H9.14C-RELATED"/>
    <property type="match status" value="1"/>
</dbReference>
<dbReference type="InterPro" id="IPR017937">
    <property type="entry name" value="Thioredoxin_CS"/>
</dbReference>
<dbReference type="Proteomes" id="UP000594262">
    <property type="component" value="Unplaced"/>
</dbReference>
<dbReference type="InterPro" id="IPR005788">
    <property type="entry name" value="PDI_thioredoxin-like_dom"/>
</dbReference>
<keyword evidence="6" id="KW-1015">Disulfide bond</keyword>
<dbReference type="SUPFAM" id="SSF47933">
    <property type="entry name" value="ERP29 C domain-like"/>
    <property type="match status" value="1"/>
</dbReference>
<comment type="catalytic activity">
    <reaction evidence="1">
        <text>Catalyzes the rearrangement of -S-S- bonds in proteins.</text>
        <dbReference type="EC" id="5.3.4.1"/>
    </reaction>
</comment>
<dbReference type="CDD" id="cd02998">
    <property type="entry name" value="PDI_a_ERp38"/>
    <property type="match status" value="1"/>
</dbReference>
<dbReference type="Gene3D" id="3.40.30.10">
    <property type="entry name" value="Glutaredoxin"/>
    <property type="match status" value="1"/>
</dbReference>
<dbReference type="CDD" id="cd00238">
    <property type="entry name" value="ERp29c"/>
    <property type="match status" value="1"/>
</dbReference>
<dbReference type="InterPro" id="IPR011679">
    <property type="entry name" value="ERp29_C"/>
</dbReference>
<evidence type="ECO:0000256" key="7">
    <source>
        <dbReference type="ARBA" id="ARBA00023235"/>
    </source>
</evidence>
<dbReference type="PRINTS" id="PR00421">
    <property type="entry name" value="THIOREDOXIN"/>
</dbReference>
<dbReference type="SUPFAM" id="SSF52833">
    <property type="entry name" value="Thioredoxin-like"/>
    <property type="match status" value="1"/>
</dbReference>
<feature type="signal peptide" evidence="10">
    <location>
        <begin position="1"/>
        <end position="15"/>
    </location>
</feature>
<proteinExistence type="evidence at transcript level"/>
<dbReference type="InterPro" id="IPR051063">
    <property type="entry name" value="PDI"/>
</dbReference>
<dbReference type="EMBL" id="GBGP01000092">
    <property type="protein sequence ID" value="JAC85091.1"/>
    <property type="molecule type" value="mRNA"/>
</dbReference>
<keyword evidence="7 12" id="KW-0413">Isomerase</keyword>
<comment type="similarity">
    <text evidence="2 9">Belongs to the protein disulfide isomerase family.</text>
</comment>
<evidence type="ECO:0000256" key="1">
    <source>
        <dbReference type="ARBA" id="ARBA00001182"/>
    </source>
</evidence>
<dbReference type="RefSeq" id="XP_066932317.1">
    <property type="nucleotide sequence ID" value="XM_067076216.1"/>
</dbReference>
<dbReference type="EnsemblMetazoa" id="CLYHEMT020831.1">
    <property type="protein sequence ID" value="CLYHEMP020831.1"/>
    <property type="gene ID" value="CLYHEMG020831"/>
</dbReference>
<feature type="domain" description="Thioredoxin" evidence="11">
    <location>
        <begin position="3"/>
        <end position="166"/>
    </location>
</feature>
<evidence type="ECO:0000313" key="12">
    <source>
        <dbReference type="EMBL" id="JAC85091.1"/>
    </source>
</evidence>
<evidence type="ECO:0000256" key="2">
    <source>
        <dbReference type="ARBA" id="ARBA00006347"/>
    </source>
</evidence>
<keyword evidence="4 10" id="KW-0732">Signal</keyword>
<dbReference type="GO" id="GO:0005783">
    <property type="term" value="C:endoplasmic reticulum"/>
    <property type="evidence" value="ECO:0007669"/>
    <property type="project" value="InterPro"/>
</dbReference>
<dbReference type="PROSITE" id="PS51352">
    <property type="entry name" value="THIOREDOXIN_2"/>
    <property type="match status" value="1"/>
</dbReference>
<dbReference type="Pfam" id="PF07749">
    <property type="entry name" value="ERp29"/>
    <property type="match status" value="1"/>
</dbReference>
<name>A0A069DN67_9CNID</name>
<keyword evidence="14" id="KW-1185">Reference proteome</keyword>
<organism evidence="12">
    <name type="scientific">Clytia hemisphaerica</name>
    <dbReference type="NCBI Taxonomy" id="252671"/>
    <lineage>
        <taxon>Eukaryota</taxon>
        <taxon>Metazoa</taxon>
        <taxon>Cnidaria</taxon>
        <taxon>Hydrozoa</taxon>
        <taxon>Hydroidolina</taxon>
        <taxon>Leptothecata</taxon>
        <taxon>Obeliida</taxon>
        <taxon>Clytiidae</taxon>
        <taxon>Clytia</taxon>
    </lineage>
</organism>
<evidence type="ECO:0000256" key="4">
    <source>
        <dbReference type="ARBA" id="ARBA00022729"/>
    </source>
</evidence>
<evidence type="ECO:0000256" key="10">
    <source>
        <dbReference type="SAM" id="SignalP"/>
    </source>
</evidence>
<dbReference type="GO" id="GO:0003756">
    <property type="term" value="F:protein disulfide isomerase activity"/>
    <property type="evidence" value="ECO:0007669"/>
    <property type="project" value="UniProtKB-EC"/>
</dbReference>
<dbReference type="Gene3D" id="1.20.1150.12">
    <property type="entry name" value="Endoplasmic reticulum resident protein 29, C-terminal domain"/>
    <property type="match status" value="1"/>
</dbReference>
<dbReference type="NCBIfam" id="TIGR01126">
    <property type="entry name" value="pdi_dom"/>
    <property type="match status" value="1"/>
</dbReference>
<dbReference type="EC" id="5.3.4.1" evidence="3"/>
<evidence type="ECO:0000259" key="11">
    <source>
        <dbReference type="PROSITE" id="PS51352"/>
    </source>
</evidence>
<dbReference type="GO" id="GO:0006457">
    <property type="term" value="P:protein folding"/>
    <property type="evidence" value="ECO:0007669"/>
    <property type="project" value="TreeGrafter"/>
</dbReference>
<reference evidence="13" key="2">
    <citation type="submission" date="2021-01" db="UniProtKB">
        <authorList>
            <consortium name="EnsemblMetazoa"/>
        </authorList>
    </citation>
    <scope>IDENTIFICATION</scope>
</reference>
<dbReference type="InterPro" id="IPR036356">
    <property type="entry name" value="ERp29_C_sf"/>
</dbReference>
<dbReference type="PROSITE" id="PS00194">
    <property type="entry name" value="THIOREDOXIN_1"/>
    <property type="match status" value="1"/>
</dbReference>
<dbReference type="GeneID" id="136819983"/>
<evidence type="ECO:0000256" key="6">
    <source>
        <dbReference type="ARBA" id="ARBA00023157"/>
    </source>
</evidence>
<feature type="chain" id="PRO_5033210351" description="protein disulfide-isomerase" evidence="10">
    <location>
        <begin position="16"/>
        <end position="242"/>
    </location>
</feature>
<sequence>MKLLILISIISFVAGESLVLTKDNFDQHVMDPSKNVLVEFYAPWCGHCKNLAPVYEKVAETFKNEPKCIVAKVDADSEKEIGSRFSVSGFPTIKFFSKTNKDGEEYSSGRSEQNFIDFLNEKCGTNRVSGGGIDDKAGRIDAFDTAAETFMKNPDERESLIAQLADTAAGESDPDYKKSGEYYVKVMKKIQEKGNEYVTKELARLQRMLEGHMTSDKRDTMFKRKNVLSVFAEATPSAKEEL</sequence>
<evidence type="ECO:0000256" key="9">
    <source>
        <dbReference type="RuleBase" id="RU004208"/>
    </source>
</evidence>
<dbReference type="Pfam" id="PF00085">
    <property type="entry name" value="Thioredoxin"/>
    <property type="match status" value="1"/>
</dbReference>
<keyword evidence="8" id="KW-0676">Redox-active center</keyword>
<evidence type="ECO:0000313" key="13">
    <source>
        <dbReference type="EnsemblMetazoa" id="CLYHEMP020831.1"/>
    </source>
</evidence>
<evidence type="ECO:0000256" key="8">
    <source>
        <dbReference type="ARBA" id="ARBA00023284"/>
    </source>
</evidence>
<dbReference type="PANTHER" id="PTHR45672:SF11">
    <property type="entry name" value="PROTEIN DISULFIDE-ISOMERASE C17H9.14C"/>
    <property type="match status" value="1"/>
</dbReference>
<keyword evidence="5" id="KW-0677">Repeat</keyword>